<proteinExistence type="predicted"/>
<evidence type="ECO:0000313" key="1">
    <source>
        <dbReference type="EMBL" id="MBX63508.1"/>
    </source>
</evidence>
<sequence>MTPHYHNTFTGPVITLPCSLNLSI</sequence>
<name>A0A2P2Q939_RHIMU</name>
<protein>
    <submittedName>
        <fullName evidence="1">Uncharacterized protein</fullName>
    </submittedName>
</protein>
<reference evidence="1" key="1">
    <citation type="submission" date="2018-02" db="EMBL/GenBank/DDBJ databases">
        <title>Rhizophora mucronata_Transcriptome.</title>
        <authorList>
            <person name="Meera S.P."/>
            <person name="Sreeshan A."/>
            <person name="Augustine A."/>
        </authorList>
    </citation>
    <scope>NUCLEOTIDE SEQUENCE</scope>
    <source>
        <tissue evidence="1">Leaf</tissue>
    </source>
</reference>
<accession>A0A2P2Q939</accession>
<dbReference type="EMBL" id="GGEC01083024">
    <property type="protein sequence ID" value="MBX63508.1"/>
    <property type="molecule type" value="Transcribed_RNA"/>
</dbReference>
<dbReference type="AlphaFoldDB" id="A0A2P2Q939"/>
<organism evidence="1">
    <name type="scientific">Rhizophora mucronata</name>
    <name type="common">Asiatic mangrove</name>
    <dbReference type="NCBI Taxonomy" id="61149"/>
    <lineage>
        <taxon>Eukaryota</taxon>
        <taxon>Viridiplantae</taxon>
        <taxon>Streptophyta</taxon>
        <taxon>Embryophyta</taxon>
        <taxon>Tracheophyta</taxon>
        <taxon>Spermatophyta</taxon>
        <taxon>Magnoliopsida</taxon>
        <taxon>eudicotyledons</taxon>
        <taxon>Gunneridae</taxon>
        <taxon>Pentapetalae</taxon>
        <taxon>rosids</taxon>
        <taxon>fabids</taxon>
        <taxon>Malpighiales</taxon>
        <taxon>Rhizophoraceae</taxon>
        <taxon>Rhizophora</taxon>
    </lineage>
</organism>